<sequence length="187" mass="20072">MPGSYYSDLDSSGSPSEEEQDMFRLAHDTSPSWRSTNPTSPLRSPSPSRGARVPPFHPIPSAQPRPSFPSSSPPPPFTNMSYSTQAASSILPSPPSSQHERPWSPLSAADSLPTLRQGAPRQLFSPPMSPTPRPQNRGRGSSHAHGPDGVDAQALNAVVDGIGSMQVSMNLDQAGRWRIARRTGAPW</sequence>
<evidence type="ECO:0000313" key="2">
    <source>
        <dbReference type="EMBL" id="KAH6611603.1"/>
    </source>
</evidence>
<dbReference type="OrthoDB" id="188186at2759"/>
<reference evidence="2" key="1">
    <citation type="submission" date="2021-08" db="EMBL/GenBank/DDBJ databases">
        <title>Chromosome-Level Trichoderma cornu-damae using Hi-C Data.</title>
        <authorList>
            <person name="Kim C.S."/>
        </authorList>
    </citation>
    <scope>NUCLEOTIDE SEQUENCE</scope>
    <source>
        <strain evidence="2">KA19-0412C</strain>
    </source>
</reference>
<comment type="caution">
    <text evidence="2">The sequence shown here is derived from an EMBL/GenBank/DDBJ whole genome shotgun (WGS) entry which is preliminary data.</text>
</comment>
<accession>A0A9P8U0D7</accession>
<dbReference type="Proteomes" id="UP000827724">
    <property type="component" value="Unassembled WGS sequence"/>
</dbReference>
<organism evidence="2 3">
    <name type="scientific">Trichoderma cornu-damae</name>
    <dbReference type="NCBI Taxonomy" id="654480"/>
    <lineage>
        <taxon>Eukaryota</taxon>
        <taxon>Fungi</taxon>
        <taxon>Dikarya</taxon>
        <taxon>Ascomycota</taxon>
        <taxon>Pezizomycotina</taxon>
        <taxon>Sordariomycetes</taxon>
        <taxon>Hypocreomycetidae</taxon>
        <taxon>Hypocreales</taxon>
        <taxon>Hypocreaceae</taxon>
        <taxon>Trichoderma</taxon>
    </lineage>
</organism>
<dbReference type="EMBL" id="JAIWOZ010000001">
    <property type="protein sequence ID" value="KAH6611603.1"/>
    <property type="molecule type" value="Genomic_DNA"/>
</dbReference>
<feature type="compositionally biased region" description="Low complexity" evidence="1">
    <location>
        <begin position="1"/>
        <end position="15"/>
    </location>
</feature>
<feature type="compositionally biased region" description="Pro residues" evidence="1">
    <location>
        <begin position="55"/>
        <end position="77"/>
    </location>
</feature>
<dbReference type="AlphaFoldDB" id="A0A9P8U0D7"/>
<evidence type="ECO:0000256" key="1">
    <source>
        <dbReference type="SAM" id="MobiDB-lite"/>
    </source>
</evidence>
<protein>
    <submittedName>
        <fullName evidence="2">Uncharacterized protein</fullName>
    </submittedName>
</protein>
<feature type="compositionally biased region" description="Low complexity" evidence="1">
    <location>
        <begin position="34"/>
        <end position="49"/>
    </location>
</feature>
<name>A0A9P8U0D7_9HYPO</name>
<gene>
    <name evidence="2" type="ORF">Trco_001623</name>
</gene>
<feature type="compositionally biased region" description="Polar residues" evidence="1">
    <location>
        <begin position="78"/>
        <end position="87"/>
    </location>
</feature>
<evidence type="ECO:0000313" key="3">
    <source>
        <dbReference type="Proteomes" id="UP000827724"/>
    </source>
</evidence>
<feature type="region of interest" description="Disordered" evidence="1">
    <location>
        <begin position="1"/>
        <end position="155"/>
    </location>
</feature>
<keyword evidence="3" id="KW-1185">Reference proteome</keyword>
<proteinExistence type="predicted"/>